<dbReference type="InterPro" id="IPR051910">
    <property type="entry name" value="ComF/GntX_DNA_util-trans"/>
</dbReference>
<dbReference type="SUPFAM" id="SSF53271">
    <property type="entry name" value="PRTase-like"/>
    <property type="match status" value="1"/>
</dbReference>
<dbReference type="Proteomes" id="UP000679575">
    <property type="component" value="Chromosome"/>
</dbReference>
<dbReference type="PANTHER" id="PTHR47505:SF1">
    <property type="entry name" value="DNA UTILIZATION PROTEIN YHGH"/>
    <property type="match status" value="1"/>
</dbReference>
<evidence type="ECO:0000313" key="4">
    <source>
        <dbReference type="Proteomes" id="UP000679575"/>
    </source>
</evidence>
<name>A0ABX7YXN8_9GAMM</name>
<evidence type="ECO:0000256" key="1">
    <source>
        <dbReference type="ARBA" id="ARBA00008007"/>
    </source>
</evidence>
<dbReference type="EMBL" id="CP073587">
    <property type="protein sequence ID" value="QUN07467.1"/>
    <property type="molecule type" value="Genomic_DNA"/>
</dbReference>
<feature type="domain" description="Double zinc ribbon" evidence="2">
    <location>
        <begin position="5"/>
        <end position="56"/>
    </location>
</feature>
<evidence type="ECO:0000259" key="2">
    <source>
        <dbReference type="Pfam" id="PF18912"/>
    </source>
</evidence>
<organism evidence="3 4">
    <name type="scientific">Shewanella yunxiaonensis</name>
    <dbReference type="NCBI Taxonomy" id="2829809"/>
    <lineage>
        <taxon>Bacteria</taxon>
        <taxon>Pseudomonadati</taxon>
        <taxon>Pseudomonadota</taxon>
        <taxon>Gammaproteobacteria</taxon>
        <taxon>Alteromonadales</taxon>
        <taxon>Shewanellaceae</taxon>
        <taxon>Shewanella</taxon>
    </lineage>
</organism>
<dbReference type="PANTHER" id="PTHR47505">
    <property type="entry name" value="DNA UTILIZATION PROTEIN YHGH"/>
    <property type="match status" value="1"/>
</dbReference>
<dbReference type="Pfam" id="PF18912">
    <property type="entry name" value="DZR_2"/>
    <property type="match status" value="1"/>
</dbReference>
<dbReference type="CDD" id="cd06223">
    <property type="entry name" value="PRTases_typeI"/>
    <property type="match status" value="1"/>
</dbReference>
<evidence type="ECO:0000313" key="3">
    <source>
        <dbReference type="EMBL" id="QUN07467.1"/>
    </source>
</evidence>
<gene>
    <name evidence="3" type="ORF">KDN34_00275</name>
</gene>
<sequence length="229" mass="24929">MAASLPNRCLLCHQRLLSASSGICDVCLQSCLYQTPVCLGCGLPLTTPCRYCGSCLSRQPIPVVAPASYHSLLGPLIPQIKYHAQFAALPPLVKALADRVTQALSDELIILPQVLVPVPLHPHRLRQRGFNQATVIAKLLGQYLQLPVDEQLVQRQTETLPQAGLDGQARRSNLQGAFLVTQAVSWQRIALIDDVVTTGTTINELARSLSPWTPDLQVWCLARAEAPGM</sequence>
<reference evidence="3 4" key="1">
    <citation type="submission" date="2021-04" db="EMBL/GenBank/DDBJ databases">
        <title>Novel species identification of genus Shewanella.</title>
        <authorList>
            <person name="Liu G."/>
        </authorList>
    </citation>
    <scope>NUCLEOTIDE SEQUENCE [LARGE SCALE GENOMIC DNA]</scope>
    <source>
        <strain evidence="3 4">FJAT-54481</strain>
    </source>
</reference>
<proteinExistence type="inferred from homology"/>
<dbReference type="Gene3D" id="3.40.50.2020">
    <property type="match status" value="1"/>
</dbReference>
<accession>A0ABX7YXN8</accession>
<protein>
    <submittedName>
        <fullName evidence="3">ComF family protein</fullName>
    </submittedName>
</protein>
<keyword evidence="4" id="KW-1185">Reference proteome</keyword>
<dbReference type="InterPro" id="IPR044005">
    <property type="entry name" value="DZR_2"/>
</dbReference>
<dbReference type="InterPro" id="IPR029057">
    <property type="entry name" value="PRTase-like"/>
</dbReference>
<comment type="similarity">
    <text evidence="1">Belongs to the ComF/GntX family.</text>
</comment>
<dbReference type="InterPro" id="IPR000836">
    <property type="entry name" value="PRTase_dom"/>
</dbReference>